<dbReference type="RefSeq" id="XP_045271832.1">
    <property type="nucleotide sequence ID" value="XM_045416014.1"/>
</dbReference>
<accession>A0ABP2EKJ7</accession>
<organism evidence="2 3">
    <name type="scientific">Ajellomyces dermatitidis (strain ER-3 / ATCC MYA-2586)</name>
    <name type="common">Blastomyces dermatitidis</name>
    <dbReference type="NCBI Taxonomy" id="559297"/>
    <lineage>
        <taxon>Eukaryota</taxon>
        <taxon>Fungi</taxon>
        <taxon>Dikarya</taxon>
        <taxon>Ascomycota</taxon>
        <taxon>Pezizomycotina</taxon>
        <taxon>Eurotiomycetes</taxon>
        <taxon>Eurotiomycetidae</taxon>
        <taxon>Onygenales</taxon>
        <taxon>Ajellomycetaceae</taxon>
        <taxon>Blastomyces</taxon>
    </lineage>
</organism>
<sequence>MAAITKRTRRRRANWSSALSTHHACGPRALEASFQAKEKNEWLPGALTRQTPLGGWFDHLTLEYSKTRFQPHIPLLDEASFSRFSSHLVLSSLLHLPSSLLFSLLSFSSSLLSFSSSLLLCVVLRLVLQQRLLVHPISEKQIENLPWCPLPENLTMPDPFSPQGIPDIAFVELLEDRRGQLGFVAADWPDSRCLLADIGEYLVRSAVILSHLAKDLADGHHIKTYAIQTINDMKETTDFSDLDPLDYFDSKHSSLKELASQLEGMANDIQSRWKQSQKPPELSSRRQKRPAQGQISGATVDPMDEVTNYSGDVIQTGTGAARHRIRNSDGRPESPPFDDAINDTIQDLLKSLVSRGKGDHFCPLGHRCRKGGVDGNGEIVNFERNSVFRSHLEKHQKLYKCELPGCRNHKGFARKDQLQRHQENVAHNAM</sequence>
<evidence type="ECO:0000313" key="3">
    <source>
        <dbReference type="Proteomes" id="UP000002039"/>
    </source>
</evidence>
<gene>
    <name evidence="2" type="ORF">BDCG_00505</name>
</gene>
<reference evidence="3" key="1">
    <citation type="journal article" date="2015" name="PLoS Genet.">
        <title>The dynamic genome and transcriptome of the human fungal pathogen Blastomyces and close relative Emmonsia.</title>
        <authorList>
            <person name="Munoz J.F."/>
            <person name="Gauthier G.M."/>
            <person name="Desjardins C.A."/>
            <person name="Gallo J.E."/>
            <person name="Holder J."/>
            <person name="Sullivan T.D."/>
            <person name="Marty A.J."/>
            <person name="Carmen J.C."/>
            <person name="Chen Z."/>
            <person name="Ding L."/>
            <person name="Gujja S."/>
            <person name="Magrini V."/>
            <person name="Misas E."/>
            <person name="Mitreva M."/>
            <person name="Priest M."/>
            <person name="Saif S."/>
            <person name="Whiston E.A."/>
            <person name="Young S."/>
            <person name="Zeng Q."/>
            <person name="Goldman W.E."/>
            <person name="Mardis E.R."/>
            <person name="Taylor J.W."/>
            <person name="McEwen J.G."/>
            <person name="Clay O.K."/>
            <person name="Klein B.S."/>
            <person name="Cuomo C.A."/>
        </authorList>
    </citation>
    <scope>NUCLEOTIDE SEQUENCE [LARGE SCALE GENOMIC DNA]</scope>
    <source>
        <strain evidence="3">ER-3 / ATCC MYA-2586</strain>
    </source>
</reference>
<dbReference type="Gene3D" id="3.30.160.60">
    <property type="entry name" value="Classic Zinc Finger"/>
    <property type="match status" value="1"/>
</dbReference>
<evidence type="ECO:0000313" key="2">
    <source>
        <dbReference type="EMBL" id="EEQ83700.2"/>
    </source>
</evidence>
<evidence type="ECO:0000256" key="1">
    <source>
        <dbReference type="SAM" id="MobiDB-lite"/>
    </source>
</evidence>
<feature type="region of interest" description="Disordered" evidence="1">
    <location>
        <begin position="269"/>
        <end position="305"/>
    </location>
</feature>
<feature type="compositionally biased region" description="Polar residues" evidence="1">
    <location>
        <begin position="269"/>
        <end position="278"/>
    </location>
</feature>
<dbReference type="GeneID" id="69023256"/>
<name>A0ABP2EKJ7_AJEDR</name>
<evidence type="ECO:0008006" key="4">
    <source>
        <dbReference type="Google" id="ProtNLM"/>
    </source>
</evidence>
<keyword evidence="3" id="KW-1185">Reference proteome</keyword>
<dbReference type="EMBL" id="EQ999973">
    <property type="protein sequence ID" value="EEQ83700.2"/>
    <property type="molecule type" value="Genomic_DNA"/>
</dbReference>
<proteinExistence type="predicted"/>
<protein>
    <recommendedName>
        <fullName evidence="4">C2H2-type domain-containing protein</fullName>
    </recommendedName>
</protein>
<dbReference type="Proteomes" id="UP000002039">
    <property type="component" value="Unassembled WGS sequence"/>
</dbReference>